<protein>
    <submittedName>
        <fullName evidence="1">Uncharacterized protein</fullName>
    </submittedName>
</protein>
<evidence type="ECO:0000313" key="2">
    <source>
        <dbReference type="Proteomes" id="UP000319449"/>
    </source>
</evidence>
<organism evidence="1 2">
    <name type="scientific">Geobacter argillaceus</name>
    <dbReference type="NCBI Taxonomy" id="345631"/>
    <lineage>
        <taxon>Bacteria</taxon>
        <taxon>Pseudomonadati</taxon>
        <taxon>Thermodesulfobacteriota</taxon>
        <taxon>Desulfuromonadia</taxon>
        <taxon>Geobacterales</taxon>
        <taxon>Geobacteraceae</taxon>
        <taxon>Geobacter</taxon>
    </lineage>
</organism>
<keyword evidence="2" id="KW-1185">Reference proteome</keyword>
<dbReference type="RefSeq" id="WP_145025819.1">
    <property type="nucleotide sequence ID" value="NZ_VLLN01000040.1"/>
</dbReference>
<reference evidence="1 2" key="1">
    <citation type="submission" date="2019-07" db="EMBL/GenBank/DDBJ databases">
        <title>Genomic Encyclopedia of Archaeal and Bacterial Type Strains, Phase II (KMG-II): from individual species to whole genera.</title>
        <authorList>
            <person name="Goeker M."/>
        </authorList>
    </citation>
    <scope>NUCLEOTIDE SEQUENCE [LARGE SCALE GENOMIC DNA]</scope>
    <source>
        <strain evidence="1 2">ATCC BAA-1139</strain>
    </source>
</reference>
<dbReference type="AlphaFoldDB" id="A0A562V653"/>
<sequence length="94" mass="10424">MGLIQRVLDIMGIATISLSLVRETTALVKPSRALYIQHPFGLTLGDVGDAATHEAVLRDCLRYAAQGLPAGTIIDLPYVWKDDLRERQLRKEAH</sequence>
<proteinExistence type="predicted"/>
<gene>
    <name evidence="1" type="ORF">JN12_03849</name>
</gene>
<comment type="caution">
    <text evidence="1">The sequence shown here is derived from an EMBL/GenBank/DDBJ whole genome shotgun (WGS) entry which is preliminary data.</text>
</comment>
<accession>A0A562V653</accession>
<evidence type="ECO:0000313" key="1">
    <source>
        <dbReference type="EMBL" id="TWJ13411.1"/>
    </source>
</evidence>
<dbReference type="EMBL" id="VLLN01000040">
    <property type="protein sequence ID" value="TWJ13411.1"/>
    <property type="molecule type" value="Genomic_DNA"/>
</dbReference>
<dbReference type="OrthoDB" id="7059770at2"/>
<dbReference type="Proteomes" id="UP000319449">
    <property type="component" value="Unassembled WGS sequence"/>
</dbReference>
<name>A0A562V653_9BACT</name>